<dbReference type="PANTHER" id="PTHR11601">
    <property type="entry name" value="CYSTEINE DESULFURYLASE FAMILY MEMBER"/>
    <property type="match status" value="1"/>
</dbReference>
<comment type="similarity">
    <text evidence="2">Belongs to the class-V pyridoxal-phosphate-dependent aminotransferase family. NifS/IscS subfamily.</text>
</comment>
<accession>A0A178MGV4</accession>
<organism evidence="12 13">
    <name type="scientific">Chloroflexus islandicus</name>
    <dbReference type="NCBI Taxonomy" id="1707952"/>
    <lineage>
        <taxon>Bacteria</taxon>
        <taxon>Bacillati</taxon>
        <taxon>Chloroflexota</taxon>
        <taxon>Chloroflexia</taxon>
        <taxon>Chloroflexales</taxon>
        <taxon>Chloroflexineae</taxon>
        <taxon>Chloroflexaceae</taxon>
        <taxon>Chloroflexus</taxon>
    </lineage>
</organism>
<evidence type="ECO:0000313" key="13">
    <source>
        <dbReference type="Proteomes" id="UP000078287"/>
    </source>
</evidence>
<keyword evidence="5" id="KW-0479">Metal-binding</keyword>
<keyword evidence="13" id="KW-1185">Reference proteome</keyword>
<dbReference type="SUPFAM" id="SSF53383">
    <property type="entry name" value="PLP-dependent transferases"/>
    <property type="match status" value="1"/>
</dbReference>
<feature type="domain" description="Aminotransferase class V" evidence="11">
    <location>
        <begin position="6"/>
        <end position="370"/>
    </location>
</feature>
<dbReference type="EC" id="2.8.1.7" evidence="3"/>
<dbReference type="InterPro" id="IPR016454">
    <property type="entry name" value="Cysteine_dSase"/>
</dbReference>
<dbReference type="FunFam" id="3.40.640.10:FF:000084">
    <property type="entry name" value="IscS-like cysteine desulfurase"/>
    <property type="match status" value="1"/>
</dbReference>
<gene>
    <name evidence="12" type="ORF">A6A03_00980</name>
</gene>
<keyword evidence="6" id="KW-0663">Pyridoxal phosphate</keyword>
<dbReference type="Gene3D" id="1.10.260.50">
    <property type="match status" value="1"/>
</dbReference>
<dbReference type="EMBL" id="LWQS01000038">
    <property type="protein sequence ID" value="OAN47345.1"/>
    <property type="molecule type" value="Genomic_DNA"/>
</dbReference>
<dbReference type="GO" id="GO:0046872">
    <property type="term" value="F:metal ion binding"/>
    <property type="evidence" value="ECO:0007669"/>
    <property type="project" value="UniProtKB-KW"/>
</dbReference>
<evidence type="ECO:0000256" key="10">
    <source>
        <dbReference type="RuleBase" id="RU004504"/>
    </source>
</evidence>
<dbReference type="PANTHER" id="PTHR11601:SF34">
    <property type="entry name" value="CYSTEINE DESULFURASE"/>
    <property type="match status" value="1"/>
</dbReference>
<evidence type="ECO:0000256" key="7">
    <source>
        <dbReference type="ARBA" id="ARBA00023004"/>
    </source>
</evidence>
<keyword evidence="4" id="KW-0808">Transferase</keyword>
<dbReference type="InterPro" id="IPR015421">
    <property type="entry name" value="PyrdxlP-dep_Trfase_major"/>
</dbReference>
<keyword evidence="7" id="KW-0408">Iron</keyword>
<comment type="cofactor">
    <cofactor evidence="1 10">
        <name>pyridoxal 5'-phosphate</name>
        <dbReference type="ChEBI" id="CHEBI:597326"/>
    </cofactor>
</comment>
<evidence type="ECO:0000259" key="11">
    <source>
        <dbReference type="Pfam" id="PF00266"/>
    </source>
</evidence>
<dbReference type="InterPro" id="IPR015422">
    <property type="entry name" value="PyrdxlP-dep_Trfase_small"/>
</dbReference>
<keyword evidence="8" id="KW-0411">Iron-sulfur</keyword>
<dbReference type="Gene3D" id="3.90.1150.10">
    <property type="entry name" value="Aspartate Aminotransferase, domain 1"/>
    <property type="match status" value="1"/>
</dbReference>
<evidence type="ECO:0000256" key="2">
    <source>
        <dbReference type="ARBA" id="ARBA00006490"/>
    </source>
</evidence>
<proteinExistence type="inferred from homology"/>
<dbReference type="STRING" id="1707952.A6A03_00980"/>
<sequence>MNDRLIYLDHAATTPLDPRVLEAMMPFLTGMSGNASSIHQVGRAALQALDDAREQTALVLNCQPKEIVFTGGGSESINLAIKGVAMALRAQGKTHLISSAIEHHAVLHALDYLVEYEGFSVTLLPVDRSGRVNPVDLAAAIRPETALVSVMYANNETGVIQPITELAAICHERGVLFHTDAVQAPGQLPLDVHALGVDLLSLTAHKFYGPQGVGLLYLRRGTPLAPQINGGAQERRRRAGTENIAGIVGLAKALTIAESERPSHTARLRALSDCLIDGVLARIPHSWLNGDRAHRLPGIANLGFACIETESLLLLLDQRGICASSGSACTSGSLEPSHVLLAMGLSPDEANGSIRFSLGRQTTESQIETLLDILPDLVAQLRAVAPCA</sequence>
<protein>
    <recommendedName>
        <fullName evidence="3">cysteine desulfurase</fullName>
        <ecNumber evidence="3">2.8.1.7</ecNumber>
    </recommendedName>
</protein>
<dbReference type="PROSITE" id="PS00595">
    <property type="entry name" value="AA_TRANSFER_CLASS_5"/>
    <property type="match status" value="1"/>
</dbReference>
<dbReference type="GO" id="GO:0031071">
    <property type="term" value="F:cysteine desulfurase activity"/>
    <property type="evidence" value="ECO:0007669"/>
    <property type="project" value="UniProtKB-EC"/>
</dbReference>
<dbReference type="InterPro" id="IPR015424">
    <property type="entry name" value="PyrdxlP-dep_Trfase"/>
</dbReference>
<dbReference type="GO" id="GO:0051536">
    <property type="term" value="F:iron-sulfur cluster binding"/>
    <property type="evidence" value="ECO:0007669"/>
    <property type="project" value="UniProtKB-KW"/>
</dbReference>
<evidence type="ECO:0000256" key="1">
    <source>
        <dbReference type="ARBA" id="ARBA00001933"/>
    </source>
</evidence>
<dbReference type="Gene3D" id="3.40.640.10">
    <property type="entry name" value="Type I PLP-dependent aspartate aminotransferase-like (Major domain)"/>
    <property type="match status" value="1"/>
</dbReference>
<evidence type="ECO:0000256" key="6">
    <source>
        <dbReference type="ARBA" id="ARBA00022898"/>
    </source>
</evidence>
<dbReference type="Pfam" id="PF00266">
    <property type="entry name" value="Aminotran_5"/>
    <property type="match status" value="1"/>
</dbReference>
<dbReference type="Proteomes" id="UP000078287">
    <property type="component" value="Unassembled WGS sequence"/>
</dbReference>
<dbReference type="OrthoDB" id="9808002at2"/>
<dbReference type="InterPro" id="IPR000192">
    <property type="entry name" value="Aminotrans_V_dom"/>
</dbReference>
<evidence type="ECO:0000313" key="12">
    <source>
        <dbReference type="EMBL" id="OAN47345.1"/>
    </source>
</evidence>
<reference evidence="12 13" key="1">
    <citation type="submission" date="2016-04" db="EMBL/GenBank/DDBJ databases">
        <title>Chloroflexus islandicus sp. nov., a thermophilic filamentous anoxygenic phototrophic bacterium from geyser Strokkur (Iceland).</title>
        <authorList>
            <person name="Gaisin V.A."/>
            <person name="Kalashnikov A.M."/>
            <person name="Sukhacheva M.V."/>
            <person name="Grouzdev D.S."/>
            <person name="Ivanov T.M."/>
            <person name="Kuznetsov B."/>
            <person name="Gorlenko V.M."/>
        </authorList>
    </citation>
    <scope>NUCLEOTIDE SEQUENCE [LARGE SCALE GENOMIC DNA]</scope>
    <source>
        <strain evidence="13">isl-2</strain>
    </source>
</reference>
<evidence type="ECO:0000256" key="4">
    <source>
        <dbReference type="ARBA" id="ARBA00022679"/>
    </source>
</evidence>
<evidence type="ECO:0000256" key="5">
    <source>
        <dbReference type="ARBA" id="ARBA00022723"/>
    </source>
</evidence>
<name>A0A178MGV4_9CHLR</name>
<evidence type="ECO:0000256" key="9">
    <source>
        <dbReference type="ARBA" id="ARBA00050776"/>
    </source>
</evidence>
<comment type="caution">
    <text evidence="12">The sequence shown here is derived from an EMBL/GenBank/DDBJ whole genome shotgun (WGS) entry which is preliminary data.</text>
</comment>
<dbReference type="PIRSF" id="PIRSF005572">
    <property type="entry name" value="NifS"/>
    <property type="match status" value="1"/>
</dbReference>
<comment type="catalytic activity">
    <reaction evidence="9">
        <text>(sulfur carrier)-H + L-cysteine = (sulfur carrier)-SH + L-alanine</text>
        <dbReference type="Rhea" id="RHEA:43892"/>
        <dbReference type="Rhea" id="RHEA-COMP:14737"/>
        <dbReference type="Rhea" id="RHEA-COMP:14739"/>
        <dbReference type="ChEBI" id="CHEBI:29917"/>
        <dbReference type="ChEBI" id="CHEBI:35235"/>
        <dbReference type="ChEBI" id="CHEBI:57972"/>
        <dbReference type="ChEBI" id="CHEBI:64428"/>
        <dbReference type="EC" id="2.8.1.7"/>
    </reaction>
</comment>
<evidence type="ECO:0000256" key="3">
    <source>
        <dbReference type="ARBA" id="ARBA00012239"/>
    </source>
</evidence>
<dbReference type="AlphaFoldDB" id="A0A178MGV4"/>
<dbReference type="InterPro" id="IPR020578">
    <property type="entry name" value="Aminotrans_V_PyrdxlP_BS"/>
</dbReference>
<dbReference type="RefSeq" id="WP_066784457.1">
    <property type="nucleotide sequence ID" value="NZ_LWQS01000038.1"/>
</dbReference>
<evidence type="ECO:0000256" key="8">
    <source>
        <dbReference type="ARBA" id="ARBA00023014"/>
    </source>
</evidence>